<evidence type="ECO:0000256" key="4">
    <source>
        <dbReference type="ARBA" id="ARBA00013682"/>
    </source>
</evidence>
<accession>A0A368BMJ1</accession>
<proteinExistence type="inferred from homology"/>
<comment type="function">
    <text evidence="1 8">Specifically methylates the guanine in position 966 of 16S rRNA in the assembled 30S particle.</text>
</comment>
<evidence type="ECO:0000256" key="3">
    <source>
        <dbReference type="ARBA" id="ARBA00012141"/>
    </source>
</evidence>
<evidence type="ECO:0000256" key="1">
    <source>
        <dbReference type="ARBA" id="ARBA00002649"/>
    </source>
</evidence>
<keyword evidence="6 8" id="KW-0808">Transferase</keyword>
<dbReference type="EMBL" id="QOPC01000010">
    <property type="protein sequence ID" value="RCL38471.1"/>
    <property type="molecule type" value="Genomic_DNA"/>
</dbReference>
<evidence type="ECO:0000256" key="2">
    <source>
        <dbReference type="ARBA" id="ARBA00005269"/>
    </source>
</evidence>
<keyword evidence="8" id="KW-0698">rRNA processing</keyword>
<dbReference type="InterPro" id="IPR004398">
    <property type="entry name" value="RNA_MeTrfase_RsmD"/>
</dbReference>
<dbReference type="PANTHER" id="PTHR43542:SF1">
    <property type="entry name" value="METHYLTRANSFERASE"/>
    <property type="match status" value="1"/>
</dbReference>
<evidence type="ECO:0000256" key="8">
    <source>
        <dbReference type="PIRNR" id="PIRNR004553"/>
    </source>
</evidence>
<dbReference type="SUPFAM" id="SSF53335">
    <property type="entry name" value="S-adenosyl-L-methionine-dependent methyltransferases"/>
    <property type="match status" value="1"/>
</dbReference>
<name>A0A368BMJ1_9GAMM</name>
<keyword evidence="5 8" id="KW-0489">Methyltransferase</keyword>
<dbReference type="CDD" id="cd02440">
    <property type="entry name" value="AdoMet_MTases"/>
    <property type="match status" value="1"/>
</dbReference>
<dbReference type="GO" id="GO:0052913">
    <property type="term" value="F:16S rRNA (guanine(966)-N(2))-methyltransferase activity"/>
    <property type="evidence" value="ECO:0007669"/>
    <property type="project" value="UniProtKB-EC"/>
</dbReference>
<evidence type="ECO:0000313" key="10">
    <source>
        <dbReference type="Proteomes" id="UP000253032"/>
    </source>
</evidence>
<keyword evidence="8" id="KW-0949">S-adenosyl-L-methionine</keyword>
<comment type="catalytic activity">
    <reaction evidence="7 8">
        <text>guanosine(966) in 16S rRNA + S-adenosyl-L-methionine = N(2)-methylguanosine(966) in 16S rRNA + S-adenosyl-L-homocysteine + H(+)</text>
        <dbReference type="Rhea" id="RHEA:23548"/>
        <dbReference type="Rhea" id="RHEA-COMP:10211"/>
        <dbReference type="Rhea" id="RHEA-COMP:10212"/>
        <dbReference type="ChEBI" id="CHEBI:15378"/>
        <dbReference type="ChEBI" id="CHEBI:57856"/>
        <dbReference type="ChEBI" id="CHEBI:59789"/>
        <dbReference type="ChEBI" id="CHEBI:74269"/>
        <dbReference type="ChEBI" id="CHEBI:74481"/>
        <dbReference type="EC" id="2.1.1.171"/>
    </reaction>
</comment>
<gene>
    <name evidence="9" type="primary">rsmD</name>
    <name evidence="9" type="ORF">DBW98_02465</name>
</gene>
<dbReference type="PROSITE" id="PS00092">
    <property type="entry name" value="N6_MTASE"/>
    <property type="match status" value="1"/>
</dbReference>
<dbReference type="Pfam" id="PF03602">
    <property type="entry name" value="Cons_hypoth95"/>
    <property type="match status" value="1"/>
</dbReference>
<dbReference type="AlphaFoldDB" id="A0A368BMJ1"/>
<dbReference type="Proteomes" id="UP000253032">
    <property type="component" value="Unassembled WGS sequence"/>
</dbReference>
<dbReference type="Gene3D" id="3.40.50.150">
    <property type="entry name" value="Vaccinia Virus protein VP39"/>
    <property type="match status" value="1"/>
</dbReference>
<comment type="similarity">
    <text evidence="2 8">Belongs to the methyltransferase superfamily. RsmD family.</text>
</comment>
<dbReference type="PIRSF" id="PIRSF004553">
    <property type="entry name" value="CHP00095"/>
    <property type="match status" value="1"/>
</dbReference>
<protein>
    <recommendedName>
        <fullName evidence="4 8">Ribosomal RNA small subunit methyltransferase D</fullName>
        <ecNumber evidence="3 8">2.1.1.171</ecNumber>
    </recommendedName>
</protein>
<evidence type="ECO:0000256" key="5">
    <source>
        <dbReference type="ARBA" id="ARBA00022603"/>
    </source>
</evidence>
<evidence type="ECO:0000256" key="7">
    <source>
        <dbReference type="ARBA" id="ARBA00048326"/>
    </source>
</evidence>
<evidence type="ECO:0000256" key="6">
    <source>
        <dbReference type="ARBA" id="ARBA00022679"/>
    </source>
</evidence>
<organism evidence="9 10">
    <name type="scientific">SAR86 cluster bacterium</name>
    <dbReference type="NCBI Taxonomy" id="2030880"/>
    <lineage>
        <taxon>Bacteria</taxon>
        <taxon>Pseudomonadati</taxon>
        <taxon>Pseudomonadota</taxon>
        <taxon>Gammaproteobacteria</taxon>
        <taxon>SAR86 cluster</taxon>
    </lineage>
</organism>
<sequence length="188" mass="21645">MLKFKKLNTSSIRIIGGRNKSYRIVFKASTNLRPTSDRAKETLFSWLQFEIENKSCLDLFAGTGSLGLEALSRGAKHLTFIEKEKSLYKNILENINHLGYKDKVQAVCGDSMKWLKTNKKKFDFIFLDPPFDKIDYKMLLKKIYQSNMINENGKVFLETSKHADLELSNAQDILKDKTIGDVRLTILQ</sequence>
<dbReference type="PANTHER" id="PTHR43542">
    <property type="entry name" value="METHYLTRANSFERASE"/>
    <property type="match status" value="1"/>
</dbReference>
<comment type="caution">
    <text evidence="9">The sequence shown here is derived from an EMBL/GenBank/DDBJ whole genome shotgun (WGS) entry which is preliminary data.</text>
</comment>
<dbReference type="InterPro" id="IPR029063">
    <property type="entry name" value="SAM-dependent_MTases_sf"/>
</dbReference>
<dbReference type="EC" id="2.1.1.171" evidence="3 8"/>
<dbReference type="NCBIfam" id="TIGR00095">
    <property type="entry name" value="16S rRNA (guanine(966)-N(2))-methyltransferase RsmD"/>
    <property type="match status" value="1"/>
</dbReference>
<reference evidence="9 10" key="1">
    <citation type="journal article" date="2018" name="Microbiome">
        <title>Fine metagenomic profile of the Mediterranean stratified and mixed water columns revealed by assembly and recruitment.</title>
        <authorList>
            <person name="Haro-Moreno J.M."/>
            <person name="Lopez-Perez M."/>
            <person name="De La Torre J.R."/>
            <person name="Picazo A."/>
            <person name="Camacho A."/>
            <person name="Rodriguez-Valera F."/>
        </authorList>
    </citation>
    <scope>NUCLEOTIDE SEQUENCE [LARGE SCALE GENOMIC DNA]</scope>
    <source>
        <strain evidence="9">MED-G84</strain>
    </source>
</reference>
<dbReference type="GO" id="GO:0003676">
    <property type="term" value="F:nucleic acid binding"/>
    <property type="evidence" value="ECO:0007669"/>
    <property type="project" value="InterPro"/>
</dbReference>
<evidence type="ECO:0000313" key="9">
    <source>
        <dbReference type="EMBL" id="RCL38471.1"/>
    </source>
</evidence>
<dbReference type="InterPro" id="IPR002052">
    <property type="entry name" value="DNA_methylase_N6_adenine_CS"/>
</dbReference>